<proteinExistence type="predicted"/>
<reference evidence="1 2" key="1">
    <citation type="submission" date="2017-04" db="EMBL/GenBank/DDBJ databases">
        <title>Staphylococcus agnetis, a potential pathogen in the broiler production.</title>
        <authorList>
            <person name="Poulsen L."/>
        </authorList>
    </citation>
    <scope>NUCLEOTIDE SEQUENCE [LARGE SCALE GENOMIC DNA]</scope>
    <source>
        <strain evidence="1 2">723_310714_2_2_spleen</strain>
    </source>
</reference>
<evidence type="ECO:0000313" key="2">
    <source>
        <dbReference type="Proteomes" id="UP000195208"/>
    </source>
</evidence>
<protein>
    <submittedName>
        <fullName evidence="1">Uncharacterized protein</fullName>
    </submittedName>
</protein>
<keyword evidence="2" id="KW-1185">Reference proteome</keyword>
<dbReference type="GeneID" id="41072864"/>
<evidence type="ECO:0000313" key="1">
    <source>
        <dbReference type="EMBL" id="OTW30544.1"/>
    </source>
</evidence>
<dbReference type="Proteomes" id="UP000195208">
    <property type="component" value="Unassembled WGS sequence"/>
</dbReference>
<name>A0ABX3Z0W7_9STAP</name>
<dbReference type="EMBL" id="NEFX01000018">
    <property type="protein sequence ID" value="OTW30544.1"/>
    <property type="molecule type" value="Genomic_DNA"/>
</dbReference>
<dbReference type="RefSeq" id="WP_039645032.1">
    <property type="nucleotide sequence ID" value="NZ_JAPTFZ010000006.1"/>
</dbReference>
<comment type="caution">
    <text evidence="1">The sequence shown here is derived from an EMBL/GenBank/DDBJ whole genome shotgun (WGS) entry which is preliminary data.</text>
</comment>
<accession>A0ABX3Z0W7</accession>
<organism evidence="1 2">
    <name type="scientific">Staphylococcus agnetis</name>
    <dbReference type="NCBI Taxonomy" id="985762"/>
    <lineage>
        <taxon>Bacteria</taxon>
        <taxon>Bacillati</taxon>
        <taxon>Bacillota</taxon>
        <taxon>Bacilli</taxon>
        <taxon>Bacillales</taxon>
        <taxon>Staphylococcaceae</taxon>
        <taxon>Staphylococcus</taxon>
    </lineage>
</organism>
<sequence length="126" mass="15054">MRGVSVVNTTEQYLQELSDDIKLCNNKIGEFDSLLSELYHDLETRNINAYEGWKLAKEMQLVLQQRRAWKQRKYETQESFNELGGYKLLNKLKNRRQRRIQKFMNRNSWYDNFSKEAIAILEGTAN</sequence>
<gene>
    <name evidence="1" type="ORF">B9M88_09760</name>
</gene>